<evidence type="ECO:0000313" key="7">
    <source>
        <dbReference type="EMBL" id="CAJ64058.1"/>
    </source>
</evidence>
<gene>
    <name evidence="7" type="ordered locus">FRAAL5425</name>
</gene>
<evidence type="ECO:0000259" key="6">
    <source>
        <dbReference type="Pfam" id="PF02384"/>
    </source>
</evidence>
<keyword evidence="2" id="KW-0680">Restriction system</keyword>
<dbReference type="GO" id="GO:0032259">
    <property type="term" value="P:methylation"/>
    <property type="evidence" value="ECO:0007669"/>
    <property type="project" value="InterPro"/>
</dbReference>
<dbReference type="InterPro" id="IPR000055">
    <property type="entry name" value="Restrct_endonuc_typeI_TRD"/>
</dbReference>
<dbReference type="GO" id="GO:0009307">
    <property type="term" value="P:DNA restriction-modification system"/>
    <property type="evidence" value="ECO:0007669"/>
    <property type="project" value="UniProtKB-KW"/>
</dbReference>
<dbReference type="EMBL" id="CT573213">
    <property type="protein sequence ID" value="CAJ64058.1"/>
    <property type="molecule type" value="Genomic_DNA"/>
</dbReference>
<dbReference type="STRING" id="326424.FRAAL5425"/>
<evidence type="ECO:0000313" key="8">
    <source>
        <dbReference type="Proteomes" id="UP000000657"/>
    </source>
</evidence>
<evidence type="ECO:0000256" key="1">
    <source>
        <dbReference type="ARBA" id="ARBA00010923"/>
    </source>
</evidence>
<evidence type="ECO:0000256" key="3">
    <source>
        <dbReference type="ARBA" id="ARBA00023125"/>
    </source>
</evidence>
<dbReference type="InterPro" id="IPR052916">
    <property type="entry name" value="Type-I_RE_MTase_Subunit"/>
</dbReference>
<dbReference type="InterPro" id="IPR029063">
    <property type="entry name" value="SAM-dependent_MTases_sf"/>
</dbReference>
<feature type="domain" description="Type I restriction modification DNA specificity" evidence="5">
    <location>
        <begin position="644"/>
        <end position="815"/>
    </location>
</feature>
<dbReference type="GO" id="GO:0003677">
    <property type="term" value="F:DNA binding"/>
    <property type="evidence" value="ECO:0007669"/>
    <property type="project" value="UniProtKB-KW"/>
</dbReference>
<dbReference type="HOGENOM" id="CLU_020304_0_0_11"/>
<accession>Q0REP9</accession>
<dbReference type="Pfam" id="PF02384">
    <property type="entry name" value="N6_Mtase"/>
    <property type="match status" value="1"/>
</dbReference>
<dbReference type="PROSITE" id="PS00092">
    <property type="entry name" value="N6_MTASE"/>
    <property type="match status" value="1"/>
</dbReference>
<dbReference type="PANTHER" id="PTHR42998">
    <property type="entry name" value="TYPE I RESTRICTION ENZYME HINDVIIP M PROTEIN-RELATED"/>
    <property type="match status" value="1"/>
</dbReference>
<sequence>MRAATTLEVPVTQLDEILVAASPRGGRVAQCDARLPRCVLFRDYVVMPYDSTPPPGRAHAWSVAPELLATRRQISQWAGVSRVAVTNWQRRHPDFPQPKDDGGMERFSLSEVLAWLSARRVPAAQRRGGEPEGITYADRVRRAVRPGTSQDSTTPRHGGESEGTTDAGRVRRAVEPGTSRGSTTEEILTELFGPLGRRVRGSASAAVYLHLVTGLLFLRHSDPASWAGLRDDVHAASDRQSDPQRLIRRIGGRIEAARAAQGLPSSPGKARTSFAALGGPAAEDLGQIMRRCEDLPRTVFGDLLRHYELWDTHSGPPATTPRSLVELIMALFVRAGDQVHLHDPYARAGEMLLGAWKAAGSVTLSGSGADPDLCRLAEMGIRLSGGQARLTPGSPTPWREAPAALADLIVTNPPFNATSTRAPYDTWLFDPPPAHNDNYAWLQHVLASLAPGGKAGVVMPNRAAASDDDREQRLRQHMLDTGTVEFIVALPRQLFAPTRVAAMLWGLRAPGTRPGDDVLFLEVHGRGQVSGQQRILTTAEISTVVACLEQWRACPADLTGPTCVTYEGVSARAVPRTELAQHGYSLDPADHLAARTAPDRPASTPHRPIRMLEEQLWLAERADAKVQDISVDPGVTTVGDHPPGWSTVPLKELCDLQSGPSHQTARRLRDTERGLGLVAPRDLVDRRVRTDTTRRIHPEQTDGMSRFTLRENDILFVRTGTVGPLARVDAAQQGWLLGTNLMRLRAHDGVDPAYLLAVLSARAAQSWIARRAQSATAIPSISTSTLGSLRLPRPPLSEQQRIGAVLTDLDNQIIAHRALADAADRLRTDLADHLTTGLLTTTELR</sequence>
<feature type="domain" description="DNA methylase adenine-specific" evidence="6">
    <location>
        <begin position="319"/>
        <end position="594"/>
    </location>
</feature>
<dbReference type="CDD" id="cd16961">
    <property type="entry name" value="RMtype1_S_TRD-CR_like"/>
    <property type="match status" value="1"/>
</dbReference>
<dbReference type="Proteomes" id="UP000000657">
    <property type="component" value="Chromosome"/>
</dbReference>
<dbReference type="InterPro" id="IPR003356">
    <property type="entry name" value="DNA_methylase_A-5"/>
</dbReference>
<name>Q0REP9_FRAAA</name>
<keyword evidence="8" id="KW-1185">Reference proteome</keyword>
<keyword evidence="3" id="KW-0238">DNA-binding</keyword>
<dbReference type="KEGG" id="fal:FRAAL5425"/>
<dbReference type="InterPro" id="IPR002052">
    <property type="entry name" value="DNA_methylase_N6_adenine_CS"/>
</dbReference>
<dbReference type="AlphaFoldDB" id="Q0REP9"/>
<reference evidence="7 8" key="1">
    <citation type="journal article" date="2007" name="Genome Res.">
        <title>Genome characteristics of facultatively symbiotic Frankia sp. strains reflect host range and host plant biogeography.</title>
        <authorList>
            <person name="Normand P."/>
            <person name="Lapierre P."/>
            <person name="Tisa L.S."/>
            <person name="Gogarten J.P."/>
            <person name="Alloisio N."/>
            <person name="Bagnarol E."/>
            <person name="Bassi C.A."/>
            <person name="Berry A.M."/>
            <person name="Bickhart D.M."/>
            <person name="Choisne N."/>
            <person name="Couloux A."/>
            <person name="Cournoyer B."/>
            <person name="Cruveiller S."/>
            <person name="Daubin V."/>
            <person name="Demange N."/>
            <person name="Francino M.P."/>
            <person name="Goltsman E."/>
            <person name="Huang Y."/>
            <person name="Kopp O.R."/>
            <person name="Labarre L."/>
            <person name="Lapidus A."/>
            <person name="Lavire C."/>
            <person name="Marechal J."/>
            <person name="Martinez M."/>
            <person name="Mastronunzio J.E."/>
            <person name="Mullin B.C."/>
            <person name="Niemann J."/>
            <person name="Pujic P."/>
            <person name="Rawnsley T."/>
            <person name="Rouy Z."/>
            <person name="Schenowitz C."/>
            <person name="Sellstedt A."/>
            <person name="Tavares F."/>
            <person name="Tomkins J.P."/>
            <person name="Vallenet D."/>
            <person name="Valverde C."/>
            <person name="Wall L.G."/>
            <person name="Wang Y."/>
            <person name="Medigue C."/>
            <person name="Benson D.R."/>
        </authorList>
    </citation>
    <scope>NUCLEOTIDE SEQUENCE [LARGE SCALE GENOMIC DNA]</scope>
    <source>
        <strain evidence="8">DSM 45986 / CECT 9034 / ACN14a</strain>
    </source>
</reference>
<evidence type="ECO:0000256" key="4">
    <source>
        <dbReference type="SAM" id="MobiDB-lite"/>
    </source>
</evidence>
<dbReference type="eggNOG" id="COG0286">
    <property type="taxonomic scope" value="Bacteria"/>
</dbReference>
<dbReference type="SUPFAM" id="SSF116734">
    <property type="entry name" value="DNA methylase specificity domain"/>
    <property type="match status" value="1"/>
</dbReference>
<dbReference type="InterPro" id="IPR044946">
    <property type="entry name" value="Restrct_endonuc_typeI_TRD_sf"/>
</dbReference>
<dbReference type="InterPro" id="IPR036388">
    <property type="entry name" value="WH-like_DNA-bd_sf"/>
</dbReference>
<organism evidence="7 8">
    <name type="scientific">Frankia alni (strain DSM 45986 / CECT 9034 / ACN14a)</name>
    <dbReference type="NCBI Taxonomy" id="326424"/>
    <lineage>
        <taxon>Bacteria</taxon>
        <taxon>Bacillati</taxon>
        <taxon>Actinomycetota</taxon>
        <taxon>Actinomycetes</taxon>
        <taxon>Frankiales</taxon>
        <taxon>Frankiaceae</taxon>
        <taxon>Frankia</taxon>
    </lineage>
</organism>
<comment type="similarity">
    <text evidence="1">Belongs to the type-I restriction system S methylase family.</text>
</comment>
<dbReference type="Pfam" id="PF01420">
    <property type="entry name" value="Methylase_S"/>
    <property type="match status" value="1"/>
</dbReference>
<dbReference type="Gene3D" id="3.90.220.20">
    <property type="entry name" value="DNA methylase specificity domains"/>
    <property type="match status" value="1"/>
</dbReference>
<evidence type="ECO:0000259" key="5">
    <source>
        <dbReference type="Pfam" id="PF01420"/>
    </source>
</evidence>
<dbReference type="SUPFAM" id="SSF53335">
    <property type="entry name" value="S-adenosyl-L-methionine-dependent methyltransferases"/>
    <property type="match status" value="1"/>
</dbReference>
<dbReference type="GO" id="GO:0008170">
    <property type="term" value="F:N-methyltransferase activity"/>
    <property type="evidence" value="ECO:0007669"/>
    <property type="project" value="InterPro"/>
</dbReference>
<dbReference type="PANTHER" id="PTHR42998:SF1">
    <property type="entry name" value="TYPE I RESTRICTION ENZYME HINDI METHYLASE SUBUNIT"/>
    <property type="match status" value="1"/>
</dbReference>
<dbReference type="Gene3D" id="1.10.10.10">
    <property type="entry name" value="Winged helix-like DNA-binding domain superfamily/Winged helix DNA-binding domain"/>
    <property type="match status" value="1"/>
</dbReference>
<feature type="region of interest" description="Disordered" evidence="4">
    <location>
        <begin position="139"/>
        <end position="185"/>
    </location>
</feature>
<proteinExistence type="inferred from homology"/>
<protein>
    <submittedName>
        <fullName evidence="7">Uncharacterized protein</fullName>
    </submittedName>
</protein>
<evidence type="ECO:0000256" key="2">
    <source>
        <dbReference type="ARBA" id="ARBA00022747"/>
    </source>
</evidence>
<dbReference type="Gene3D" id="3.40.50.150">
    <property type="entry name" value="Vaccinia Virus protein VP39"/>
    <property type="match status" value="1"/>
</dbReference>
<dbReference type="eggNOG" id="COG0732">
    <property type="taxonomic scope" value="Bacteria"/>
</dbReference>
<dbReference type="PRINTS" id="PR00507">
    <property type="entry name" value="N12N6MTFRASE"/>
</dbReference>